<dbReference type="InterPro" id="IPR006073">
    <property type="entry name" value="GTP-bd"/>
</dbReference>
<dbReference type="PROSITE" id="PS00675">
    <property type="entry name" value="SIGMA54_INTERACT_1"/>
    <property type="match status" value="1"/>
</dbReference>
<evidence type="ECO:0000313" key="3">
    <source>
        <dbReference type="Proteomes" id="UP000054485"/>
    </source>
</evidence>
<dbReference type="HOGENOM" id="CLU_050405_1_0_1"/>
<dbReference type="OrthoDB" id="8954335at2759"/>
<evidence type="ECO:0000259" key="1">
    <source>
        <dbReference type="Pfam" id="PF01926"/>
    </source>
</evidence>
<feature type="domain" description="G" evidence="1">
    <location>
        <begin position="33"/>
        <end position="155"/>
    </location>
</feature>
<dbReference type="SUPFAM" id="SSF52540">
    <property type="entry name" value="P-loop containing nucleoside triphosphate hydrolases"/>
    <property type="match status" value="1"/>
</dbReference>
<evidence type="ECO:0000313" key="2">
    <source>
        <dbReference type="EMBL" id="KIK42913.1"/>
    </source>
</evidence>
<gene>
    <name evidence="2" type="ORF">CY34DRAFT_106663</name>
</gene>
<keyword evidence="3" id="KW-1185">Reference proteome</keyword>
<name>A0A0D0BIB8_9AGAM</name>
<sequence length="261" mass="29520">MSLALPQHNFDAKSFHVPNQSEASHHTEETCNVILFGETGTGKSSLINLVTKKPMARTSYESTGCTTTTNMYEFSMLNNLLKVKLFDTPGLGEGDEGEVPDKEAQQVLKDLLRSLGDDVHLLMYCVRGVRARRALYRNYNFIRSQVKDRVPIVLIVTGLENQEPDMEDWWKINGQLMSNFGMSFAGYACVTTVTVDEDAGNRLKRRHDQSYHAVCRLIEQYRSNGGQRPLLDAAEMQHNTIRQVPLTMAVRYSGFSCSYPR</sequence>
<dbReference type="Proteomes" id="UP000054485">
    <property type="component" value="Unassembled WGS sequence"/>
</dbReference>
<dbReference type="Gene3D" id="3.40.50.300">
    <property type="entry name" value="P-loop containing nucleotide triphosphate hydrolases"/>
    <property type="match status" value="1"/>
</dbReference>
<reference evidence="3" key="2">
    <citation type="submission" date="2015-01" db="EMBL/GenBank/DDBJ databases">
        <title>Evolutionary Origins and Diversification of the Mycorrhizal Mutualists.</title>
        <authorList>
            <consortium name="DOE Joint Genome Institute"/>
            <consortium name="Mycorrhizal Genomics Consortium"/>
            <person name="Kohler A."/>
            <person name="Kuo A."/>
            <person name="Nagy L.G."/>
            <person name="Floudas D."/>
            <person name="Copeland A."/>
            <person name="Barry K.W."/>
            <person name="Cichocki N."/>
            <person name="Veneault-Fourrey C."/>
            <person name="LaButti K."/>
            <person name="Lindquist E.A."/>
            <person name="Lipzen A."/>
            <person name="Lundell T."/>
            <person name="Morin E."/>
            <person name="Murat C."/>
            <person name="Riley R."/>
            <person name="Ohm R."/>
            <person name="Sun H."/>
            <person name="Tunlid A."/>
            <person name="Henrissat B."/>
            <person name="Grigoriev I.V."/>
            <person name="Hibbett D.S."/>
            <person name="Martin F."/>
        </authorList>
    </citation>
    <scope>NUCLEOTIDE SEQUENCE [LARGE SCALE GENOMIC DNA]</scope>
    <source>
        <strain evidence="3">UH-Slu-Lm8-n1</strain>
    </source>
</reference>
<protein>
    <recommendedName>
        <fullName evidence="1">G domain-containing protein</fullName>
    </recommendedName>
</protein>
<proteinExistence type="predicted"/>
<organism evidence="2 3">
    <name type="scientific">Suillus luteus UH-Slu-Lm8-n1</name>
    <dbReference type="NCBI Taxonomy" id="930992"/>
    <lineage>
        <taxon>Eukaryota</taxon>
        <taxon>Fungi</taxon>
        <taxon>Dikarya</taxon>
        <taxon>Basidiomycota</taxon>
        <taxon>Agaricomycotina</taxon>
        <taxon>Agaricomycetes</taxon>
        <taxon>Agaricomycetidae</taxon>
        <taxon>Boletales</taxon>
        <taxon>Suillineae</taxon>
        <taxon>Suillaceae</taxon>
        <taxon>Suillus</taxon>
    </lineage>
</organism>
<dbReference type="InterPro" id="IPR025662">
    <property type="entry name" value="Sigma_54_int_dom_ATP-bd_1"/>
</dbReference>
<dbReference type="CDD" id="cd00882">
    <property type="entry name" value="Ras_like_GTPase"/>
    <property type="match status" value="1"/>
</dbReference>
<dbReference type="EMBL" id="KN835226">
    <property type="protein sequence ID" value="KIK42913.1"/>
    <property type="molecule type" value="Genomic_DNA"/>
</dbReference>
<dbReference type="AlphaFoldDB" id="A0A0D0BIB8"/>
<dbReference type="GO" id="GO:0005525">
    <property type="term" value="F:GTP binding"/>
    <property type="evidence" value="ECO:0007669"/>
    <property type="project" value="InterPro"/>
</dbReference>
<dbReference type="InParanoid" id="A0A0D0BIB8"/>
<accession>A0A0D0BIB8</accession>
<dbReference type="Pfam" id="PF01926">
    <property type="entry name" value="MMR_HSR1"/>
    <property type="match status" value="1"/>
</dbReference>
<dbReference type="InterPro" id="IPR027417">
    <property type="entry name" value="P-loop_NTPase"/>
</dbReference>
<reference evidence="2 3" key="1">
    <citation type="submission" date="2014-04" db="EMBL/GenBank/DDBJ databases">
        <authorList>
            <consortium name="DOE Joint Genome Institute"/>
            <person name="Kuo A."/>
            <person name="Ruytinx J."/>
            <person name="Rineau F."/>
            <person name="Colpaert J."/>
            <person name="Kohler A."/>
            <person name="Nagy L.G."/>
            <person name="Floudas D."/>
            <person name="Copeland A."/>
            <person name="Barry K.W."/>
            <person name="Cichocki N."/>
            <person name="Veneault-Fourrey C."/>
            <person name="LaButti K."/>
            <person name="Lindquist E.A."/>
            <person name="Lipzen A."/>
            <person name="Lundell T."/>
            <person name="Morin E."/>
            <person name="Murat C."/>
            <person name="Sun H."/>
            <person name="Tunlid A."/>
            <person name="Henrissat B."/>
            <person name="Grigoriev I.V."/>
            <person name="Hibbett D.S."/>
            <person name="Martin F."/>
            <person name="Nordberg H.P."/>
            <person name="Cantor M.N."/>
            <person name="Hua S.X."/>
        </authorList>
    </citation>
    <scope>NUCLEOTIDE SEQUENCE [LARGE SCALE GENOMIC DNA]</scope>
    <source>
        <strain evidence="2 3">UH-Slu-Lm8-n1</strain>
    </source>
</reference>